<accession>A0A1W2ASN8</accession>
<dbReference type="Gene3D" id="3.30.420.300">
    <property type="entry name" value="2-keto-3-deoxy-galactonokinase, substrate binding domain"/>
    <property type="match status" value="1"/>
</dbReference>
<reference evidence="1 2" key="1">
    <citation type="submission" date="2017-04" db="EMBL/GenBank/DDBJ databases">
        <authorList>
            <person name="Afonso C.L."/>
            <person name="Miller P.J."/>
            <person name="Scott M.A."/>
            <person name="Spackman E."/>
            <person name="Goraichik I."/>
            <person name="Dimitrov K.M."/>
            <person name="Suarez D.L."/>
            <person name="Swayne D.E."/>
        </authorList>
    </citation>
    <scope>NUCLEOTIDE SEQUENCE [LARGE SCALE GENOMIC DNA]</scope>
    <source>
        <strain evidence="1 2">CGMCC 1.10972</strain>
    </source>
</reference>
<evidence type="ECO:0000313" key="1">
    <source>
        <dbReference type="EMBL" id="SMC63530.1"/>
    </source>
</evidence>
<dbReference type="Gene3D" id="3.30.420.310">
    <property type="entry name" value="2-keto-3-deoxy-galactonokinase, C-terminal domain"/>
    <property type="match status" value="1"/>
</dbReference>
<proteinExistence type="predicted"/>
<name>A0A1W2ASN8_9HYPH</name>
<dbReference type="CDD" id="cd24012">
    <property type="entry name" value="ASKHA_NBD_KDGal-kinase"/>
    <property type="match status" value="1"/>
</dbReference>
<dbReference type="InterPro" id="IPR007729">
    <property type="entry name" value="DGOK"/>
</dbReference>
<dbReference type="STRING" id="937218.SAMN06297251_10543"/>
<dbReference type="Pfam" id="PF05035">
    <property type="entry name" value="DGOK"/>
    <property type="match status" value="1"/>
</dbReference>
<dbReference type="Proteomes" id="UP000192656">
    <property type="component" value="Unassembled WGS sequence"/>
</dbReference>
<organism evidence="1 2">
    <name type="scientific">Fulvimarina manganoxydans</name>
    <dbReference type="NCBI Taxonomy" id="937218"/>
    <lineage>
        <taxon>Bacteria</taxon>
        <taxon>Pseudomonadati</taxon>
        <taxon>Pseudomonadota</taxon>
        <taxon>Alphaproteobacteria</taxon>
        <taxon>Hyphomicrobiales</taxon>
        <taxon>Aurantimonadaceae</taxon>
        <taxon>Fulvimarina</taxon>
    </lineage>
</organism>
<dbReference type="OrthoDB" id="256574at2"/>
<evidence type="ECO:0000313" key="2">
    <source>
        <dbReference type="Proteomes" id="UP000192656"/>
    </source>
</evidence>
<dbReference type="InterPro" id="IPR042257">
    <property type="entry name" value="DGOK_C"/>
</dbReference>
<dbReference type="GO" id="GO:0034194">
    <property type="term" value="P:D-galactonate catabolic process"/>
    <property type="evidence" value="ECO:0007669"/>
    <property type="project" value="InterPro"/>
</dbReference>
<dbReference type="RefSeq" id="WP_084409483.1">
    <property type="nucleotide sequence ID" value="NZ_FWXR01000005.1"/>
</dbReference>
<keyword evidence="1" id="KW-0418">Kinase</keyword>
<gene>
    <name evidence="1" type="ORF">SAMN06297251_10543</name>
</gene>
<dbReference type="GO" id="GO:0008671">
    <property type="term" value="F:2-dehydro-3-deoxygalactonokinase activity"/>
    <property type="evidence" value="ECO:0007669"/>
    <property type="project" value="InterPro"/>
</dbReference>
<keyword evidence="2" id="KW-1185">Reference proteome</keyword>
<dbReference type="EMBL" id="FWXR01000005">
    <property type="protein sequence ID" value="SMC63530.1"/>
    <property type="molecule type" value="Genomic_DNA"/>
</dbReference>
<dbReference type="InterPro" id="IPR042258">
    <property type="entry name" value="DGOK_N"/>
</dbReference>
<protein>
    <submittedName>
        <fullName evidence="1">2-dehydro-3-deoxygalactonokinase</fullName>
    </submittedName>
</protein>
<dbReference type="AlphaFoldDB" id="A0A1W2ASN8"/>
<sequence>MTSEDIAYVAVDWGTSSFRLWLVSKNGDVLHEERTDEGMSVAAEIGFSAVLESHLDRDGLSALTPVIVCGMAGARQGWVEAPYVETPATLSEIAANAVSPKDARREVHLLPGVCQRAEGAYDVMRGEETQLLGLVLSGLEDGIVCLPGTHSKWVRLEEGRIAAFRTFMTGELYALLSGHSVLRYSLALPEDFDQVADEVRSAVAQAIEKPEQATAQLFSLRAEDLLADTSKERLAARLSGHLIGLEIAGAKAFAGNAGLQSVVLAGAGRLATLYGAAFQAAGIEARTVDADDLARRGLHAAAGHLFLKG</sequence>
<keyword evidence="1" id="KW-0808">Transferase</keyword>